<dbReference type="InterPro" id="IPR018247">
    <property type="entry name" value="EF_Hand_1_Ca_BS"/>
</dbReference>
<evidence type="ECO:0000256" key="3">
    <source>
        <dbReference type="SAM" id="SignalP"/>
    </source>
</evidence>
<feature type="chain" id="PRO_5031134472" description="EF-hand domain-containing protein" evidence="3">
    <location>
        <begin position="23"/>
        <end position="151"/>
    </location>
</feature>
<sequence>MAGVLPRLFALLLCFGCRLCAAAGGFPPVANRLVPAIVAAALVRGGGAQGAQEEEEEEEDTAESGGTAHDESEPNLKEIMEMLDTDKDGLLNQEDFMGGPDAEASEVTEEDRNELQRAFTKADANGDGKIDIEELPTLLNDFEGRDERGEL</sequence>
<feature type="domain" description="EF-hand" evidence="4">
    <location>
        <begin position="110"/>
        <end position="145"/>
    </location>
</feature>
<name>A0A7S0A159_9DINO</name>
<accession>A0A7S0A159</accession>
<feature type="signal peptide" evidence="3">
    <location>
        <begin position="1"/>
        <end position="22"/>
    </location>
</feature>
<proteinExistence type="predicted"/>
<feature type="region of interest" description="Disordered" evidence="2">
    <location>
        <begin position="90"/>
        <end position="112"/>
    </location>
</feature>
<dbReference type="Pfam" id="PF00036">
    <property type="entry name" value="EF-hand_1"/>
    <property type="match status" value="1"/>
</dbReference>
<evidence type="ECO:0000256" key="2">
    <source>
        <dbReference type="SAM" id="MobiDB-lite"/>
    </source>
</evidence>
<evidence type="ECO:0000313" key="5">
    <source>
        <dbReference type="EMBL" id="CAD8350106.1"/>
    </source>
</evidence>
<dbReference type="InterPro" id="IPR011992">
    <property type="entry name" value="EF-hand-dom_pair"/>
</dbReference>
<gene>
    <name evidence="5" type="ORF">PBAH0796_LOCUS5719</name>
</gene>
<organism evidence="5">
    <name type="scientific">Pyrodinium bahamense</name>
    <dbReference type="NCBI Taxonomy" id="73915"/>
    <lineage>
        <taxon>Eukaryota</taxon>
        <taxon>Sar</taxon>
        <taxon>Alveolata</taxon>
        <taxon>Dinophyceae</taxon>
        <taxon>Gonyaulacales</taxon>
        <taxon>Pyrocystaceae</taxon>
        <taxon>Pyrodinium</taxon>
    </lineage>
</organism>
<evidence type="ECO:0000256" key="1">
    <source>
        <dbReference type="ARBA" id="ARBA00022837"/>
    </source>
</evidence>
<dbReference type="AlphaFoldDB" id="A0A7S0A159"/>
<dbReference type="PROSITE" id="PS50222">
    <property type="entry name" value="EF_HAND_2"/>
    <property type="match status" value="2"/>
</dbReference>
<keyword evidence="3" id="KW-0732">Signal</keyword>
<feature type="compositionally biased region" description="Acidic residues" evidence="2">
    <location>
        <begin position="52"/>
        <end position="62"/>
    </location>
</feature>
<dbReference type="GO" id="GO:0005509">
    <property type="term" value="F:calcium ion binding"/>
    <property type="evidence" value="ECO:0007669"/>
    <property type="project" value="InterPro"/>
</dbReference>
<dbReference type="InterPro" id="IPR002048">
    <property type="entry name" value="EF_hand_dom"/>
</dbReference>
<dbReference type="EMBL" id="HBEG01009662">
    <property type="protein sequence ID" value="CAD8350106.1"/>
    <property type="molecule type" value="Transcribed_RNA"/>
</dbReference>
<evidence type="ECO:0000259" key="4">
    <source>
        <dbReference type="PROSITE" id="PS50222"/>
    </source>
</evidence>
<feature type="region of interest" description="Disordered" evidence="2">
    <location>
        <begin position="45"/>
        <end position="75"/>
    </location>
</feature>
<keyword evidence="1" id="KW-0106">Calcium</keyword>
<protein>
    <recommendedName>
        <fullName evidence="4">EF-hand domain-containing protein</fullName>
    </recommendedName>
</protein>
<dbReference type="PROSITE" id="PS00018">
    <property type="entry name" value="EF_HAND_1"/>
    <property type="match status" value="2"/>
</dbReference>
<dbReference type="SMART" id="SM00054">
    <property type="entry name" value="EFh"/>
    <property type="match status" value="2"/>
</dbReference>
<dbReference type="SUPFAM" id="SSF47473">
    <property type="entry name" value="EF-hand"/>
    <property type="match status" value="1"/>
</dbReference>
<dbReference type="Gene3D" id="1.10.238.10">
    <property type="entry name" value="EF-hand"/>
    <property type="match status" value="1"/>
</dbReference>
<feature type="domain" description="EF-hand" evidence="4">
    <location>
        <begin position="71"/>
        <end position="106"/>
    </location>
</feature>
<reference evidence="5" key="1">
    <citation type="submission" date="2021-01" db="EMBL/GenBank/DDBJ databases">
        <authorList>
            <person name="Corre E."/>
            <person name="Pelletier E."/>
            <person name="Niang G."/>
            <person name="Scheremetjew M."/>
            <person name="Finn R."/>
            <person name="Kale V."/>
            <person name="Holt S."/>
            <person name="Cochrane G."/>
            <person name="Meng A."/>
            <person name="Brown T."/>
            <person name="Cohen L."/>
        </authorList>
    </citation>
    <scope>NUCLEOTIDE SEQUENCE</scope>
    <source>
        <strain evidence="5">Pbaha01</strain>
    </source>
</reference>
<feature type="compositionally biased region" description="Acidic residues" evidence="2">
    <location>
        <begin position="103"/>
        <end position="112"/>
    </location>
</feature>
<dbReference type="CDD" id="cd00051">
    <property type="entry name" value="EFh"/>
    <property type="match status" value="1"/>
</dbReference>